<evidence type="ECO:0000259" key="5">
    <source>
        <dbReference type="Pfam" id="PF00149"/>
    </source>
</evidence>
<dbReference type="OrthoDB" id="7513at2157"/>
<evidence type="ECO:0000256" key="3">
    <source>
        <dbReference type="ARBA" id="ARBA00023004"/>
    </source>
</evidence>
<keyword evidence="2" id="KW-0378">Hydrolase</keyword>
<organism evidence="6 7">
    <name type="scientific">Methanothermus fervidus (strain ATCC 43054 / DSM 2088 / JCM 10308 / V24 S)</name>
    <dbReference type="NCBI Taxonomy" id="523846"/>
    <lineage>
        <taxon>Archaea</taxon>
        <taxon>Methanobacteriati</taxon>
        <taxon>Methanobacteriota</taxon>
        <taxon>Methanomada group</taxon>
        <taxon>Methanobacteria</taxon>
        <taxon>Methanobacteriales</taxon>
        <taxon>Methanothermaceae</taxon>
        <taxon>Methanothermus</taxon>
    </lineage>
</organism>
<dbReference type="GO" id="GO:0046872">
    <property type="term" value="F:metal ion binding"/>
    <property type="evidence" value="ECO:0007669"/>
    <property type="project" value="UniProtKB-KW"/>
</dbReference>
<dbReference type="InterPro" id="IPR004843">
    <property type="entry name" value="Calcineurin-like_PHP"/>
</dbReference>
<dbReference type="AlphaFoldDB" id="E3GX69"/>
<keyword evidence="3" id="KW-0408">Iron</keyword>
<protein>
    <submittedName>
        <fullName evidence="6">Metallophosphoesterase</fullName>
    </submittedName>
</protein>
<proteinExistence type="inferred from homology"/>
<dbReference type="EMBL" id="CP002278">
    <property type="protein sequence ID" value="ADP78064.1"/>
    <property type="molecule type" value="Genomic_DNA"/>
</dbReference>
<dbReference type="Proteomes" id="UP000002315">
    <property type="component" value="Chromosome"/>
</dbReference>
<keyword evidence="7" id="KW-1185">Reference proteome</keyword>
<dbReference type="STRING" id="523846.Mfer_1278"/>
<gene>
    <name evidence="6" type="ordered locus">Mfer_1278</name>
</gene>
<keyword evidence="1" id="KW-0479">Metal-binding</keyword>
<dbReference type="PANTHER" id="PTHR42988:SF2">
    <property type="entry name" value="CYCLIC NUCLEOTIDE PHOSPHODIESTERASE CBUA0032-RELATED"/>
    <property type="match status" value="1"/>
</dbReference>
<name>E3GX69_METFV</name>
<dbReference type="GO" id="GO:0016787">
    <property type="term" value="F:hydrolase activity"/>
    <property type="evidence" value="ECO:0007669"/>
    <property type="project" value="UniProtKB-KW"/>
</dbReference>
<sequence length="247" mass="27976">MIIAHLSDFHVGEFKFKEKLLKKALNQVKNIRPDVVIVSGDITNNGYYQEFIEAKKYLDEISEIIPTITVPGNHDARHVGYEVFEEVIGPRSGVLKNKNKKFVVIGLDSSEPDLDCGKIGREQQKWLEKELKKAKNKFKIVALHHHIIPVPKTGRERNVLLDAGDILESLVKYDVDLVVCGHRHVPYSWNLEGCVFATAGTVSSPSLRAKNPNSYNVYLVNEKEIKVKLCEVEGKMKILGKYKRKNG</sequence>
<evidence type="ECO:0000313" key="6">
    <source>
        <dbReference type="EMBL" id="ADP78064.1"/>
    </source>
</evidence>
<accession>E3GX69</accession>
<dbReference type="CDD" id="cd07400">
    <property type="entry name" value="MPP_1"/>
    <property type="match status" value="1"/>
</dbReference>
<dbReference type="KEGG" id="mfv:Mfer_1278"/>
<reference evidence="6 7" key="1">
    <citation type="journal article" date="2010" name="Stand. Genomic Sci.">
        <title>Complete genome sequence of Methanothermus fervidus type strain (V24S).</title>
        <authorList>
            <person name="Anderson I."/>
            <person name="Djao O.D."/>
            <person name="Misra M."/>
            <person name="Chertkov O."/>
            <person name="Nolan M."/>
            <person name="Lucas S."/>
            <person name="Lapidus A."/>
            <person name="Del Rio T.G."/>
            <person name="Tice H."/>
            <person name="Cheng J.F."/>
            <person name="Tapia R."/>
            <person name="Han C."/>
            <person name="Goodwin L."/>
            <person name="Pitluck S."/>
            <person name="Liolios K."/>
            <person name="Ivanova N."/>
            <person name="Mavromatis K."/>
            <person name="Mikhailova N."/>
            <person name="Pati A."/>
            <person name="Brambilla E."/>
            <person name="Chen A."/>
            <person name="Palaniappan K."/>
            <person name="Land M."/>
            <person name="Hauser L."/>
            <person name="Chang Y.J."/>
            <person name="Jeffries C.D."/>
            <person name="Sikorski J."/>
            <person name="Spring S."/>
            <person name="Rohde M."/>
            <person name="Eichinger K."/>
            <person name="Huber H."/>
            <person name="Wirth R."/>
            <person name="Goker M."/>
            <person name="Detter J.C."/>
            <person name="Woyke T."/>
            <person name="Bristow J."/>
            <person name="Eisen J.A."/>
            <person name="Markowitz V."/>
            <person name="Hugenholtz P."/>
            <person name="Klenk H.P."/>
            <person name="Kyrpides N.C."/>
        </authorList>
    </citation>
    <scope>NUCLEOTIDE SEQUENCE [LARGE SCALE GENOMIC DNA]</scope>
    <source>
        <strain evidence="7">ATCC 43054 / DSM 2088 / JCM 10308 / V24 S</strain>
    </source>
</reference>
<evidence type="ECO:0000313" key="7">
    <source>
        <dbReference type="Proteomes" id="UP000002315"/>
    </source>
</evidence>
<dbReference type="HOGENOM" id="CLU_063034_1_0_2"/>
<dbReference type="PANTHER" id="PTHR42988">
    <property type="entry name" value="PHOSPHOHYDROLASE"/>
    <property type="match status" value="1"/>
</dbReference>
<feature type="domain" description="Calcineurin-like phosphoesterase" evidence="5">
    <location>
        <begin position="2"/>
        <end position="186"/>
    </location>
</feature>
<comment type="similarity">
    <text evidence="4">Belongs to the cyclic nucleotide phosphodiesterase class-III family.</text>
</comment>
<dbReference type="InterPro" id="IPR029052">
    <property type="entry name" value="Metallo-depent_PP-like"/>
</dbReference>
<dbReference type="Pfam" id="PF00149">
    <property type="entry name" value="Metallophos"/>
    <property type="match status" value="1"/>
</dbReference>
<evidence type="ECO:0000256" key="1">
    <source>
        <dbReference type="ARBA" id="ARBA00022723"/>
    </source>
</evidence>
<evidence type="ECO:0000256" key="2">
    <source>
        <dbReference type="ARBA" id="ARBA00022801"/>
    </source>
</evidence>
<dbReference type="InterPro" id="IPR050884">
    <property type="entry name" value="CNP_phosphodiesterase-III"/>
</dbReference>
<evidence type="ECO:0000256" key="4">
    <source>
        <dbReference type="ARBA" id="ARBA00025742"/>
    </source>
</evidence>
<dbReference type="Gene3D" id="3.60.21.10">
    <property type="match status" value="1"/>
</dbReference>
<dbReference type="SUPFAM" id="SSF56300">
    <property type="entry name" value="Metallo-dependent phosphatases"/>
    <property type="match status" value="1"/>
</dbReference>